<evidence type="ECO:0000313" key="2">
    <source>
        <dbReference type="Proteomes" id="UP001549749"/>
    </source>
</evidence>
<sequence length="317" mass="37252">MGYTFWEGILVCNRHMTCNKPATTISDQLIQLKTRGLIIADEPLAACFLSNTSYYRLAGYWWPMQADKINHLFKPNSKFEDVIALYEFDSALRLLLFNVIERIEIALRSKMIYHLSHEHGPWWFQDSNLFINSREHIKTLAHIEDELQRSKDIFIKDHFKRYKNDQRFPPSWKTLEITSFGSLSKLYGNLKPSVKSKDIIAWEFKTVNHTFLPSWLQSIAQIRNICAHHGRLWNKNLPGRPHLLSRPPAPWLASIPPVNEHHMLYVHACCMKYLLNVINPKNQYCQEMSELLDEYPSVDQQALGFPAKWKTEPLWLM</sequence>
<protein>
    <submittedName>
        <fullName evidence="1">Abi family protein</fullName>
    </submittedName>
</protein>
<comment type="caution">
    <text evidence="1">The sequence shown here is derived from an EMBL/GenBank/DDBJ whole genome shotgun (WGS) entry which is preliminary data.</text>
</comment>
<dbReference type="Proteomes" id="UP001549749">
    <property type="component" value="Unassembled WGS sequence"/>
</dbReference>
<dbReference type="Pfam" id="PF07751">
    <property type="entry name" value="Abi_2"/>
    <property type="match status" value="1"/>
</dbReference>
<dbReference type="EMBL" id="JBEXAC010000003">
    <property type="protein sequence ID" value="MET7001109.1"/>
    <property type="molecule type" value="Genomic_DNA"/>
</dbReference>
<reference evidence="1 2" key="1">
    <citation type="submission" date="2024-06" db="EMBL/GenBank/DDBJ databases">
        <title>Chitinophaga defluvii sp. nov., isolated from municipal sewage.</title>
        <authorList>
            <person name="Zhang L."/>
        </authorList>
    </citation>
    <scope>NUCLEOTIDE SEQUENCE [LARGE SCALE GENOMIC DNA]</scope>
    <source>
        <strain evidence="1 2">H8</strain>
    </source>
</reference>
<organism evidence="1 2">
    <name type="scientific">Chitinophaga defluvii</name>
    <dbReference type="NCBI Taxonomy" id="3163343"/>
    <lineage>
        <taxon>Bacteria</taxon>
        <taxon>Pseudomonadati</taxon>
        <taxon>Bacteroidota</taxon>
        <taxon>Chitinophagia</taxon>
        <taxon>Chitinophagales</taxon>
        <taxon>Chitinophagaceae</taxon>
        <taxon>Chitinophaga</taxon>
    </lineage>
</organism>
<keyword evidence="2" id="KW-1185">Reference proteome</keyword>
<dbReference type="InterPro" id="IPR011664">
    <property type="entry name" value="Abi_system_AbiD/AbiF-like"/>
</dbReference>
<dbReference type="RefSeq" id="WP_354663682.1">
    <property type="nucleotide sequence ID" value="NZ_JBEXAC010000003.1"/>
</dbReference>
<evidence type="ECO:0000313" key="1">
    <source>
        <dbReference type="EMBL" id="MET7001109.1"/>
    </source>
</evidence>
<name>A0ABV2TDL1_9BACT</name>
<gene>
    <name evidence="1" type="ORF">ABR189_27250</name>
</gene>
<proteinExistence type="predicted"/>
<accession>A0ABV2TDL1</accession>